<protein>
    <recommendedName>
        <fullName evidence="3">Acyl carrier protein phosphodiesterase</fullName>
    </recommendedName>
</protein>
<dbReference type="Proteomes" id="UP000031599">
    <property type="component" value="Unassembled WGS sequence"/>
</dbReference>
<dbReference type="EMBL" id="JMCC02000070">
    <property type="protein sequence ID" value="KIG14572.1"/>
    <property type="molecule type" value="Genomic_DNA"/>
</dbReference>
<organism evidence="1 2">
    <name type="scientific">Enhygromyxa salina</name>
    <dbReference type="NCBI Taxonomy" id="215803"/>
    <lineage>
        <taxon>Bacteria</taxon>
        <taxon>Pseudomonadati</taxon>
        <taxon>Myxococcota</taxon>
        <taxon>Polyangia</taxon>
        <taxon>Nannocystales</taxon>
        <taxon>Nannocystaceae</taxon>
        <taxon>Enhygromyxa</taxon>
    </lineage>
</organism>
<evidence type="ECO:0000313" key="1">
    <source>
        <dbReference type="EMBL" id="KIG14572.1"/>
    </source>
</evidence>
<sequence>MNFFSHAVVAARRSEDPRWILGSMLPDFVSMAGLRLASVVGDAPLERGVGFHHTCDDAFHGAPMFVDMMEQAREELEHEGLDSGPAMAIGHVGVELLLDGYLVEQGGVTSGYRAAIEEAAHVGMLLRFAGLEPEQGAARWRQMITRLAAAPVPERYTEPSFVANRLVFILATRPRLAVPFGREPLVYAWAERAAPTVAKQAKALFEQVEARLAAAGATPPIPRSS</sequence>
<evidence type="ECO:0000313" key="2">
    <source>
        <dbReference type="Proteomes" id="UP000031599"/>
    </source>
</evidence>
<proteinExistence type="predicted"/>
<name>A0A0C2D358_9BACT</name>
<gene>
    <name evidence="1" type="ORF">DB30_06627</name>
</gene>
<dbReference type="AlphaFoldDB" id="A0A0C2D358"/>
<reference evidence="1 2" key="1">
    <citation type="submission" date="2014-12" db="EMBL/GenBank/DDBJ databases">
        <title>Genome assembly of Enhygromyxa salina DSM 15201.</title>
        <authorList>
            <person name="Sharma G."/>
            <person name="Subramanian S."/>
        </authorList>
    </citation>
    <scope>NUCLEOTIDE SEQUENCE [LARGE SCALE GENOMIC DNA]</scope>
    <source>
        <strain evidence="1 2">DSM 15201</strain>
    </source>
</reference>
<accession>A0A0C2D358</accession>
<evidence type="ECO:0008006" key="3">
    <source>
        <dbReference type="Google" id="ProtNLM"/>
    </source>
</evidence>
<comment type="caution">
    <text evidence="1">The sequence shown here is derived from an EMBL/GenBank/DDBJ whole genome shotgun (WGS) entry which is preliminary data.</text>
</comment>
<dbReference type="RefSeq" id="WP_052553323.1">
    <property type="nucleotide sequence ID" value="NZ_JMCC02000070.1"/>
</dbReference>